<dbReference type="Gene3D" id="2.40.420.20">
    <property type="match status" value="1"/>
</dbReference>
<organism evidence="1 2">
    <name type="scientific">Bacillus safensis</name>
    <dbReference type="NCBI Taxonomy" id="561879"/>
    <lineage>
        <taxon>Bacteria</taxon>
        <taxon>Bacillati</taxon>
        <taxon>Bacillota</taxon>
        <taxon>Bacilli</taxon>
        <taxon>Bacillales</taxon>
        <taxon>Bacillaceae</taxon>
        <taxon>Bacillus</taxon>
    </lineage>
</organism>
<dbReference type="AlphaFoldDB" id="A0A5S9M7W9"/>
<gene>
    <name evidence="1" type="ORF">BsIDN1_25630</name>
</gene>
<dbReference type="EMBL" id="AP021906">
    <property type="protein sequence ID" value="BBP88945.1"/>
    <property type="molecule type" value="Genomic_DNA"/>
</dbReference>
<protein>
    <submittedName>
        <fullName evidence="1">Uncharacterized protein</fullName>
    </submittedName>
</protein>
<proteinExistence type="predicted"/>
<sequence>MVIGETSGHDLEVTKGVKAEDQIIAHIADDMYDGMEVNAE</sequence>
<accession>A0A5S9M7W9</accession>
<reference evidence="1 2" key="1">
    <citation type="submission" date="2019-12" db="EMBL/GenBank/DDBJ databases">
        <title>Full genome sequence of a Bacillus safensis strain isolated from commercially available natto in Indonesia.</title>
        <authorList>
            <person name="Yoshida M."/>
            <person name="Uomi M."/>
            <person name="Waturangi D."/>
            <person name="Ekaputri J.J."/>
            <person name="Setiamarga D.H.E."/>
        </authorList>
    </citation>
    <scope>NUCLEOTIDE SEQUENCE [LARGE SCALE GENOMIC DNA]</scope>
    <source>
        <strain evidence="1 2">IDN1</strain>
    </source>
</reference>
<dbReference type="Proteomes" id="UP000464658">
    <property type="component" value="Chromosome"/>
</dbReference>
<evidence type="ECO:0000313" key="1">
    <source>
        <dbReference type="EMBL" id="BBP88945.1"/>
    </source>
</evidence>
<evidence type="ECO:0000313" key="2">
    <source>
        <dbReference type="Proteomes" id="UP000464658"/>
    </source>
</evidence>
<name>A0A5S9M7W9_BACIA</name>